<dbReference type="InterPro" id="IPR000073">
    <property type="entry name" value="AB_hydrolase_1"/>
</dbReference>
<dbReference type="EMBL" id="JAHIBW010000019">
    <property type="protein sequence ID" value="KAG7301753.1"/>
    <property type="molecule type" value="Genomic_DNA"/>
</dbReference>
<accession>A0ABQ7Q936</accession>
<keyword evidence="1" id="KW-0442">Lipid degradation</keyword>
<evidence type="ECO:0000313" key="4">
    <source>
        <dbReference type="EMBL" id="KAG7301753.1"/>
    </source>
</evidence>
<gene>
    <name evidence="4" type="ORF">JYU34_014741</name>
</gene>
<keyword evidence="2" id="KW-0443">Lipid metabolism</keyword>
<dbReference type="SUPFAM" id="SSF53474">
    <property type="entry name" value="alpha/beta-Hydrolases"/>
    <property type="match status" value="1"/>
</dbReference>
<dbReference type="Proteomes" id="UP000823941">
    <property type="component" value="Chromosome 19"/>
</dbReference>
<dbReference type="PANTHER" id="PTHR11005">
    <property type="entry name" value="LYSOSOMAL ACID LIPASE-RELATED"/>
    <property type="match status" value="1"/>
</dbReference>
<dbReference type="Pfam" id="PF00561">
    <property type="entry name" value="Abhydrolase_1"/>
    <property type="match status" value="1"/>
</dbReference>
<name>A0ABQ7Q936_PLUXY</name>
<feature type="domain" description="AB hydrolase-1" evidence="3">
    <location>
        <begin position="145"/>
        <end position="277"/>
    </location>
</feature>
<evidence type="ECO:0000313" key="5">
    <source>
        <dbReference type="Proteomes" id="UP000823941"/>
    </source>
</evidence>
<evidence type="ECO:0000259" key="3">
    <source>
        <dbReference type="Pfam" id="PF00561"/>
    </source>
</evidence>
<organism evidence="4 5">
    <name type="scientific">Plutella xylostella</name>
    <name type="common">Diamondback moth</name>
    <name type="synonym">Plutella maculipennis</name>
    <dbReference type="NCBI Taxonomy" id="51655"/>
    <lineage>
        <taxon>Eukaryota</taxon>
        <taxon>Metazoa</taxon>
        <taxon>Ecdysozoa</taxon>
        <taxon>Arthropoda</taxon>
        <taxon>Hexapoda</taxon>
        <taxon>Insecta</taxon>
        <taxon>Pterygota</taxon>
        <taxon>Neoptera</taxon>
        <taxon>Endopterygota</taxon>
        <taxon>Lepidoptera</taxon>
        <taxon>Glossata</taxon>
        <taxon>Ditrysia</taxon>
        <taxon>Yponomeutoidea</taxon>
        <taxon>Plutellidae</taxon>
        <taxon>Plutella</taxon>
    </lineage>
</organism>
<evidence type="ECO:0000256" key="2">
    <source>
        <dbReference type="ARBA" id="ARBA00023098"/>
    </source>
</evidence>
<evidence type="ECO:0000256" key="1">
    <source>
        <dbReference type="ARBA" id="ARBA00022963"/>
    </source>
</evidence>
<sequence length="467" mass="50656">MIKNILDLQGQTQTRCRSRTSFMLDYGGAARVDMRAAVIAVLCACVGPGGAQLGGALAGGGARLLQGALSALTTLDLGLPALLDTNTVDMADQIISQFGDTTNEDARLDIVALLTKYGQRVETHSVRTDDGYLLRMFRVPGNGSAVLLMHGLLGSADDFVLAGARRGLAYRLAAAGHDVWLGNARGNKHSRRHAALRPADPAFWDFSWHEIGTRDLPAMIDHVLRTTGRRRLKYVGHSQGTTSFFVMAAERPEYNDKVALMVALSPVAFMSRARSPVVRLLARGGPLLQGAAAALGLHEFLPDSPLVRALRRLACGLGALAERVCGNALFLATGFGFDQLDVGNLPVLLGHTPSGASMKQFVHYGQGVLSGDFRQFDYGAGGNLEKYGTEVPPSYRLDRITAPVSLFYSDADWLAHPDDVDELYNKLDNCIDIHKIPHSQFNHIDFLFGKDCNQLVNNRLSELLENF</sequence>
<dbReference type="InterPro" id="IPR029058">
    <property type="entry name" value="AB_hydrolase_fold"/>
</dbReference>
<dbReference type="Gene3D" id="3.40.50.1820">
    <property type="entry name" value="alpha/beta hydrolase"/>
    <property type="match status" value="1"/>
</dbReference>
<comment type="caution">
    <text evidence="4">The sequence shown here is derived from an EMBL/GenBank/DDBJ whole genome shotgun (WGS) entry which is preliminary data.</text>
</comment>
<protein>
    <recommendedName>
        <fullName evidence="3">AB hydrolase-1 domain-containing protein</fullName>
    </recommendedName>
</protein>
<reference evidence="4 5" key="1">
    <citation type="submission" date="2021-06" db="EMBL/GenBank/DDBJ databases">
        <title>A haploid diamondback moth (Plutella xylostella L.) genome assembly resolves 31 chromosomes and identifies a diamide resistance mutation.</title>
        <authorList>
            <person name="Ward C.M."/>
            <person name="Perry K.D."/>
            <person name="Baker G."/>
            <person name="Powis K."/>
            <person name="Heckel D.G."/>
            <person name="Baxter S.W."/>
        </authorList>
    </citation>
    <scope>NUCLEOTIDE SEQUENCE [LARGE SCALE GENOMIC DNA]</scope>
    <source>
        <strain evidence="4 5">LV</strain>
        <tissue evidence="4">Single pupa</tissue>
    </source>
</reference>
<proteinExistence type="predicted"/>
<keyword evidence="5" id="KW-1185">Reference proteome</keyword>